<name>A0A6G1JRI2_9PLEO</name>
<dbReference type="EMBL" id="MU005788">
    <property type="protein sequence ID" value="KAF2703229.1"/>
    <property type="molecule type" value="Genomic_DNA"/>
</dbReference>
<reference evidence="1" key="1">
    <citation type="journal article" date="2020" name="Stud. Mycol.">
        <title>101 Dothideomycetes genomes: a test case for predicting lifestyles and emergence of pathogens.</title>
        <authorList>
            <person name="Haridas S."/>
            <person name="Albert R."/>
            <person name="Binder M."/>
            <person name="Bloem J."/>
            <person name="Labutti K."/>
            <person name="Salamov A."/>
            <person name="Andreopoulos B."/>
            <person name="Baker S."/>
            <person name="Barry K."/>
            <person name="Bills G."/>
            <person name="Bluhm B."/>
            <person name="Cannon C."/>
            <person name="Castanera R."/>
            <person name="Culley D."/>
            <person name="Daum C."/>
            <person name="Ezra D."/>
            <person name="Gonzalez J."/>
            <person name="Henrissat B."/>
            <person name="Kuo A."/>
            <person name="Liang C."/>
            <person name="Lipzen A."/>
            <person name="Lutzoni F."/>
            <person name="Magnuson J."/>
            <person name="Mondo S."/>
            <person name="Nolan M."/>
            <person name="Ohm R."/>
            <person name="Pangilinan J."/>
            <person name="Park H.-J."/>
            <person name="Ramirez L."/>
            <person name="Alfaro M."/>
            <person name="Sun H."/>
            <person name="Tritt A."/>
            <person name="Yoshinaga Y."/>
            <person name="Zwiers L.-H."/>
            <person name="Turgeon B."/>
            <person name="Goodwin S."/>
            <person name="Spatafora J."/>
            <person name="Crous P."/>
            <person name="Grigoriev I."/>
        </authorList>
    </citation>
    <scope>NUCLEOTIDE SEQUENCE</scope>
    <source>
        <strain evidence="1">CBS 279.74</strain>
    </source>
</reference>
<dbReference type="Pfam" id="PF11913">
    <property type="entry name" value="DUF3431"/>
    <property type="match status" value="2"/>
</dbReference>
<protein>
    <submittedName>
        <fullName evidence="1">Uncharacterized protein</fullName>
    </submittedName>
</protein>
<dbReference type="Proteomes" id="UP000799428">
    <property type="component" value="Unassembled WGS sequence"/>
</dbReference>
<dbReference type="InterPro" id="IPR021838">
    <property type="entry name" value="DUF3431"/>
</dbReference>
<accession>A0A6G1JRI2</accession>
<dbReference type="OrthoDB" id="426718at2759"/>
<gene>
    <name evidence="1" type="ORF">K504DRAFT_538993</name>
</gene>
<keyword evidence="2" id="KW-1185">Reference proteome</keyword>
<dbReference type="AlphaFoldDB" id="A0A6G1JRI2"/>
<evidence type="ECO:0000313" key="2">
    <source>
        <dbReference type="Proteomes" id="UP000799428"/>
    </source>
</evidence>
<sequence>MVLHLALPHFRRRREIAGAAALLVTLILLFSSTFSTGTSSWRLAGTKDAPSLDRGYPYVRPSPLRGRLLVVAALEHEHVSWVSESFPSWQVAVYPMAAGFSRLDERGGIIDRGPIANAYFAYLVENCFNLPPTMVFLTPHRNTEADTKTKAKAQTNLSLGKYRLLDEYRVVEVAVPKAWEALFPDTPVPERLAAPCCAEFAVSRDQVRRRTIEEYKRFWEWLNKTSVDDETVGLVLEALWHMVFGRGPVDCEDVGVKAYNGDDTGQ</sequence>
<dbReference type="PANTHER" id="PTHR37490:SF2">
    <property type="match status" value="1"/>
</dbReference>
<evidence type="ECO:0000313" key="1">
    <source>
        <dbReference type="EMBL" id="KAF2703229.1"/>
    </source>
</evidence>
<organism evidence="1 2">
    <name type="scientific">Pleomassaria siparia CBS 279.74</name>
    <dbReference type="NCBI Taxonomy" id="1314801"/>
    <lineage>
        <taxon>Eukaryota</taxon>
        <taxon>Fungi</taxon>
        <taxon>Dikarya</taxon>
        <taxon>Ascomycota</taxon>
        <taxon>Pezizomycotina</taxon>
        <taxon>Dothideomycetes</taxon>
        <taxon>Pleosporomycetidae</taxon>
        <taxon>Pleosporales</taxon>
        <taxon>Pleomassariaceae</taxon>
        <taxon>Pleomassaria</taxon>
    </lineage>
</organism>
<proteinExistence type="predicted"/>
<dbReference type="PANTHER" id="PTHR37490">
    <property type="entry name" value="EXPRESSED PROTEIN"/>
    <property type="match status" value="1"/>
</dbReference>